<keyword evidence="3" id="KW-1185">Reference proteome</keyword>
<comment type="caution">
    <text evidence="2">The sequence shown here is derived from an EMBL/GenBank/DDBJ whole genome shotgun (WGS) entry which is preliminary data.</text>
</comment>
<evidence type="ECO:0000256" key="1">
    <source>
        <dbReference type="SAM" id="Phobius"/>
    </source>
</evidence>
<name>A0A2N0Z8V8_9BACI</name>
<dbReference type="AlphaFoldDB" id="A0A2N0Z8V8"/>
<keyword evidence="1" id="KW-0472">Membrane</keyword>
<proteinExistence type="predicted"/>
<feature type="transmembrane region" description="Helical" evidence="1">
    <location>
        <begin position="123"/>
        <end position="142"/>
    </location>
</feature>
<accession>A0A2N0Z8V8</accession>
<dbReference type="Proteomes" id="UP000233343">
    <property type="component" value="Unassembled WGS sequence"/>
</dbReference>
<protein>
    <submittedName>
        <fullName evidence="2">Uncharacterized protein</fullName>
    </submittedName>
</protein>
<evidence type="ECO:0000313" key="2">
    <source>
        <dbReference type="EMBL" id="PKG25939.1"/>
    </source>
</evidence>
<feature type="transmembrane region" description="Helical" evidence="1">
    <location>
        <begin position="5"/>
        <end position="23"/>
    </location>
</feature>
<feature type="transmembrane region" description="Helical" evidence="1">
    <location>
        <begin position="63"/>
        <end position="84"/>
    </location>
</feature>
<keyword evidence="1" id="KW-1133">Transmembrane helix</keyword>
<sequence>MIANYFRIGNAIIIWVLTFIFLPKKSFKRYLPVSLFCSCLLLIQSLLNFKFKWWKVQGGIKYLIFDDLAFIFGPFFPINLWIFHFTYGKFSIYAICNLIMDLLFAYPLSALFQKIGHFKLNKLNAAGLFLVYYSLAILNYGFQLFMEKDNC</sequence>
<feature type="transmembrane region" description="Helical" evidence="1">
    <location>
        <begin position="29"/>
        <end position="51"/>
    </location>
</feature>
<feature type="transmembrane region" description="Helical" evidence="1">
    <location>
        <begin position="90"/>
        <end position="111"/>
    </location>
</feature>
<dbReference type="EMBL" id="PISD01000084">
    <property type="protein sequence ID" value="PKG25939.1"/>
    <property type="molecule type" value="Genomic_DNA"/>
</dbReference>
<keyword evidence="1" id="KW-0812">Transmembrane</keyword>
<gene>
    <name evidence="2" type="ORF">CWS20_26550</name>
</gene>
<evidence type="ECO:0000313" key="3">
    <source>
        <dbReference type="Proteomes" id="UP000233343"/>
    </source>
</evidence>
<organism evidence="2 3">
    <name type="scientific">Cytobacillus horneckiae</name>
    <dbReference type="NCBI Taxonomy" id="549687"/>
    <lineage>
        <taxon>Bacteria</taxon>
        <taxon>Bacillati</taxon>
        <taxon>Bacillota</taxon>
        <taxon>Bacilli</taxon>
        <taxon>Bacillales</taxon>
        <taxon>Bacillaceae</taxon>
        <taxon>Cytobacillus</taxon>
    </lineage>
</organism>
<reference evidence="2 3" key="1">
    <citation type="journal article" date="2010" name="Int. J. Syst. Evol. Microbiol.">
        <title>Bacillus horneckiae sp. nov., isolated from a spacecraft-assembly clean room.</title>
        <authorList>
            <person name="Vaishampayan P."/>
            <person name="Probst A."/>
            <person name="Krishnamurthi S."/>
            <person name="Ghosh S."/>
            <person name="Osman S."/>
            <person name="McDowall A."/>
            <person name="Ruckmani A."/>
            <person name="Mayilraj S."/>
            <person name="Venkateswaran K."/>
        </authorList>
    </citation>
    <scope>NUCLEOTIDE SEQUENCE [LARGE SCALE GENOMIC DNA]</scope>
    <source>
        <strain evidence="3">1PO1SC</strain>
    </source>
</reference>